<dbReference type="GO" id="GO:0009073">
    <property type="term" value="P:aromatic amino acid family biosynthetic process"/>
    <property type="evidence" value="ECO:0007669"/>
    <property type="project" value="UniProtKB-KW"/>
</dbReference>
<dbReference type="GO" id="GO:0008652">
    <property type="term" value="P:amino acid biosynthetic process"/>
    <property type="evidence" value="ECO:0007669"/>
    <property type="project" value="UniProtKB-KW"/>
</dbReference>
<comment type="caution">
    <text evidence="7">Lacks conserved residue(s) required for the propagation of feature annotation.</text>
</comment>
<dbReference type="InterPro" id="IPR000453">
    <property type="entry name" value="Chorismate_synth"/>
</dbReference>
<dbReference type="CDD" id="cd07304">
    <property type="entry name" value="Chorismate_synthase"/>
    <property type="match status" value="1"/>
</dbReference>
<dbReference type="SUPFAM" id="SSF103263">
    <property type="entry name" value="Chorismate synthase, AroC"/>
    <property type="match status" value="1"/>
</dbReference>
<dbReference type="EMBL" id="NEXE01000020">
    <property type="protein sequence ID" value="PSN91680.1"/>
    <property type="molecule type" value="Genomic_DNA"/>
</dbReference>
<dbReference type="InterPro" id="IPR035904">
    <property type="entry name" value="Chorismate_synth_AroC_sf"/>
</dbReference>
<comment type="similarity">
    <text evidence="2 7 8">Belongs to the chorismate synthase family.</text>
</comment>
<dbReference type="Proteomes" id="UP000240322">
    <property type="component" value="Unassembled WGS sequence"/>
</dbReference>
<dbReference type="PROSITE" id="PS00787">
    <property type="entry name" value="CHORISMATE_SYNTHASE_1"/>
    <property type="match status" value="1"/>
</dbReference>
<dbReference type="GO" id="GO:0004107">
    <property type="term" value="F:chorismate synthase activity"/>
    <property type="evidence" value="ECO:0007669"/>
    <property type="project" value="UniProtKB-UniRule"/>
</dbReference>
<dbReference type="GO" id="GO:0009423">
    <property type="term" value="P:chorismate biosynthetic process"/>
    <property type="evidence" value="ECO:0007669"/>
    <property type="project" value="UniProtKB-UniRule"/>
</dbReference>
<reference evidence="9 10" key="1">
    <citation type="submission" date="2017-04" db="EMBL/GenBank/DDBJ databases">
        <title>Novel microbial lineages endemic to geothermal iron-oxide mats fill important gaps in the evolutionary history of Archaea.</title>
        <authorList>
            <person name="Jay Z.J."/>
            <person name="Beam J.P."/>
            <person name="Dlakic M."/>
            <person name="Rusch D.B."/>
            <person name="Kozubal M.A."/>
            <person name="Inskeep W.P."/>
        </authorList>
    </citation>
    <scope>NUCLEOTIDE SEQUENCE [LARGE SCALE GENOMIC DNA]</scope>
    <source>
        <strain evidence="9">OSP_D</strain>
    </source>
</reference>
<proteinExistence type="inferred from homology"/>
<keyword evidence="6 7" id="KW-0456">Lyase</keyword>
<evidence type="ECO:0000256" key="6">
    <source>
        <dbReference type="ARBA" id="ARBA00023239"/>
    </source>
</evidence>
<dbReference type="HAMAP" id="MF_00300">
    <property type="entry name" value="Chorismate_synth"/>
    <property type="match status" value="1"/>
</dbReference>
<evidence type="ECO:0000313" key="9">
    <source>
        <dbReference type="EMBL" id="PSN91680.1"/>
    </source>
</evidence>
<evidence type="ECO:0000313" key="10">
    <source>
        <dbReference type="Proteomes" id="UP000240322"/>
    </source>
</evidence>
<keyword evidence="7" id="KW-0288">FMN</keyword>
<dbReference type="Pfam" id="PF01264">
    <property type="entry name" value="Chorismate_synt"/>
    <property type="match status" value="1"/>
</dbReference>
<protein>
    <recommendedName>
        <fullName evidence="3 7">Chorismate synthase</fullName>
        <shortName evidence="7">CS</shortName>
        <ecNumber evidence="3 7">4.2.3.5</ecNumber>
    </recommendedName>
    <alternativeName>
        <fullName evidence="7">5-enolpyruvylshikimate-3-phosphate phospholyase</fullName>
    </alternativeName>
</protein>
<evidence type="ECO:0000256" key="7">
    <source>
        <dbReference type="HAMAP-Rule" id="MF_00300"/>
    </source>
</evidence>
<keyword evidence="4 7" id="KW-0028">Amino-acid biosynthesis</keyword>
<keyword evidence="7" id="KW-0521">NADP</keyword>
<dbReference type="AlphaFoldDB" id="A0A2R6AZ70"/>
<comment type="cofactor">
    <cofactor evidence="7 8">
        <name>FMNH2</name>
        <dbReference type="ChEBI" id="CHEBI:57618"/>
    </cofactor>
    <text evidence="7 8">Reduced FMN (FMNH(2)).</text>
</comment>
<comment type="pathway">
    <text evidence="1 7 8">Metabolic intermediate biosynthesis; chorismate biosynthesis; chorismate from D-erythrose 4-phosphate and phosphoenolpyruvate: step 7/7.</text>
</comment>
<dbReference type="GO" id="GO:0005829">
    <property type="term" value="C:cytosol"/>
    <property type="evidence" value="ECO:0007669"/>
    <property type="project" value="TreeGrafter"/>
</dbReference>
<dbReference type="InterPro" id="IPR020541">
    <property type="entry name" value="Chorismate_synthase_CS"/>
</dbReference>
<comment type="caution">
    <text evidence="9">The sequence shown here is derived from an EMBL/GenBank/DDBJ whole genome shotgun (WGS) entry which is preliminary data.</text>
</comment>
<evidence type="ECO:0000256" key="3">
    <source>
        <dbReference type="ARBA" id="ARBA00013036"/>
    </source>
</evidence>
<feature type="binding site" evidence="7">
    <location>
        <position position="328"/>
    </location>
    <ligand>
        <name>FMN</name>
        <dbReference type="ChEBI" id="CHEBI:58210"/>
    </ligand>
</feature>
<comment type="catalytic activity">
    <reaction evidence="7 8">
        <text>5-O-(1-carboxyvinyl)-3-phosphoshikimate = chorismate + phosphate</text>
        <dbReference type="Rhea" id="RHEA:21020"/>
        <dbReference type="ChEBI" id="CHEBI:29748"/>
        <dbReference type="ChEBI" id="CHEBI:43474"/>
        <dbReference type="ChEBI" id="CHEBI:57701"/>
        <dbReference type="EC" id="4.2.3.5"/>
    </reaction>
</comment>
<evidence type="ECO:0000256" key="8">
    <source>
        <dbReference type="RuleBase" id="RU000605"/>
    </source>
</evidence>
<dbReference type="PANTHER" id="PTHR21085:SF0">
    <property type="entry name" value="CHORISMATE SYNTHASE"/>
    <property type="match status" value="1"/>
</dbReference>
<evidence type="ECO:0000256" key="1">
    <source>
        <dbReference type="ARBA" id="ARBA00005044"/>
    </source>
</evidence>
<organism evidence="9 10">
    <name type="scientific">Candidatus Marsarchaeota G2 archaeon OSP_D</name>
    <dbReference type="NCBI Taxonomy" id="1978157"/>
    <lineage>
        <taxon>Archaea</taxon>
        <taxon>Candidatus Marsarchaeota</taxon>
        <taxon>Candidatus Marsarchaeota group 2</taxon>
    </lineage>
</organism>
<dbReference type="NCBIfam" id="TIGR00033">
    <property type="entry name" value="aroC"/>
    <property type="match status" value="1"/>
</dbReference>
<keyword evidence="7" id="KW-0274">FAD</keyword>
<dbReference type="UniPathway" id="UPA00053">
    <property type="reaction ID" value="UER00090"/>
</dbReference>
<evidence type="ECO:0000256" key="5">
    <source>
        <dbReference type="ARBA" id="ARBA00023141"/>
    </source>
</evidence>
<feature type="binding site" evidence="7">
    <location>
        <begin position="301"/>
        <end position="305"/>
    </location>
    <ligand>
        <name>FMN</name>
        <dbReference type="ChEBI" id="CHEBI:58210"/>
    </ligand>
</feature>
<keyword evidence="5 7" id="KW-0057">Aromatic amino acid biosynthesis</keyword>
<dbReference type="Gene3D" id="3.60.150.10">
    <property type="entry name" value="Chorismate synthase AroC"/>
    <property type="match status" value="1"/>
</dbReference>
<dbReference type="GO" id="GO:0010181">
    <property type="term" value="F:FMN binding"/>
    <property type="evidence" value="ECO:0007669"/>
    <property type="project" value="TreeGrafter"/>
</dbReference>
<gene>
    <name evidence="7" type="primary">aroC</name>
    <name evidence="9" type="ORF">B9Q03_03585</name>
</gene>
<dbReference type="NCBIfam" id="NF003793">
    <property type="entry name" value="PRK05382.1"/>
    <property type="match status" value="1"/>
</dbReference>
<accession>A0A2R6AZ70</accession>
<dbReference type="PROSITE" id="PS00789">
    <property type="entry name" value="CHORISMATE_SYNTHASE_3"/>
    <property type="match status" value="1"/>
</dbReference>
<comment type="function">
    <text evidence="7">Catalyzes the anti-1,4-elimination of the C-3 phosphate and the C-6 proR hydrogen from 5-enolpyruvylshikimate-3-phosphate (EPSP) to yield chorismate, which is the branch point compound that serves as the starting substrate for the three terminal pathways of aromatic amino acid biosynthesis. This reaction introduces a second double bond into the aromatic ring system.</text>
</comment>
<evidence type="ECO:0000256" key="2">
    <source>
        <dbReference type="ARBA" id="ARBA00008014"/>
    </source>
</evidence>
<dbReference type="PIRSF" id="PIRSF001456">
    <property type="entry name" value="Chorismate_synth"/>
    <property type="match status" value="1"/>
</dbReference>
<name>A0A2R6AZ70_9ARCH</name>
<dbReference type="PANTHER" id="PTHR21085">
    <property type="entry name" value="CHORISMATE SYNTHASE"/>
    <property type="match status" value="1"/>
</dbReference>
<sequence length="362" mass="39111">MGSTIGSRFRLTVFGESHGRGVGCVVDGCPPGFPLDLERLQSDMDRRRPGQSVYTTLRKEEDKVEVLSGLYNGRTNGGPLTLFVKNEDIQSSTYSEVGFKPRPSHLDYTAHLRYRGYFDYRGGGFLSGRMTAAMVLGGGVAKQLLGYVGVGVHAYMRSLGGVDLPREPSLEEVVANTYSSPVRCPIPEAAEEMMKRVSDARSSGDSVGGIVECLVVNVPAGYGEPIFDSVESLLAHALFSVPGVKGVEFGAGFHVANMKGSEANDEFYVEEGKIRTKTNNNGGIQGGITNGMPIVLRVAFKPTASIPKPQRTVNLETMREETIVVKGRHDPAIAIRGVIVVENMVAAVLADVLYTMIDQKKF</sequence>
<keyword evidence="7" id="KW-0285">Flavoprotein</keyword>
<feature type="binding site" evidence="7">
    <location>
        <position position="47"/>
    </location>
    <ligand>
        <name>NADP(+)</name>
        <dbReference type="ChEBI" id="CHEBI:58349"/>
    </ligand>
</feature>
<feature type="binding site" evidence="7">
    <location>
        <position position="286"/>
    </location>
    <ligand>
        <name>FMN</name>
        <dbReference type="ChEBI" id="CHEBI:58210"/>
    </ligand>
</feature>
<dbReference type="EC" id="4.2.3.5" evidence="3 7"/>
<evidence type="ECO:0000256" key="4">
    <source>
        <dbReference type="ARBA" id="ARBA00022605"/>
    </source>
</evidence>